<dbReference type="EMBL" id="JACHBW010000008">
    <property type="protein sequence ID" value="MBB6103222.1"/>
    <property type="molecule type" value="Genomic_DNA"/>
</dbReference>
<reference evidence="1 2" key="1">
    <citation type="submission" date="2020-08" db="EMBL/GenBank/DDBJ databases">
        <title>Above-ground endophytic microbial communities from plants in different locations in the United States.</title>
        <authorList>
            <person name="Frank C."/>
        </authorList>
    </citation>
    <scope>NUCLEOTIDE SEQUENCE [LARGE SCALE GENOMIC DNA]</scope>
    <source>
        <strain evidence="1 2">WP4_2_2</strain>
    </source>
</reference>
<protein>
    <submittedName>
        <fullName evidence="1">Uncharacterized protein</fullName>
    </submittedName>
</protein>
<organism evidence="1 2">
    <name type="scientific">Paraburkholderia bannensis</name>
    <dbReference type="NCBI Taxonomy" id="765414"/>
    <lineage>
        <taxon>Bacteria</taxon>
        <taxon>Pseudomonadati</taxon>
        <taxon>Pseudomonadota</taxon>
        <taxon>Betaproteobacteria</taxon>
        <taxon>Burkholderiales</taxon>
        <taxon>Burkholderiaceae</taxon>
        <taxon>Paraburkholderia</taxon>
    </lineage>
</organism>
<keyword evidence="2" id="KW-1185">Reference proteome</keyword>
<dbReference type="RefSeq" id="WP_183724735.1">
    <property type="nucleotide sequence ID" value="NZ_JACHBW010000008.1"/>
</dbReference>
<name>A0A7W9TXJ1_9BURK</name>
<comment type="caution">
    <text evidence="1">The sequence shown here is derived from an EMBL/GenBank/DDBJ whole genome shotgun (WGS) entry which is preliminary data.</text>
</comment>
<evidence type="ECO:0000313" key="1">
    <source>
        <dbReference type="EMBL" id="MBB6103222.1"/>
    </source>
</evidence>
<sequence>MIGWLKHLIAGRELDELQRWRVEARETQRWLGEFHEVDVALTHLINRATGKVTSFDLPRTRAALRERRVGVHISVSTNASATASHGSKRVPVWMNELRAQKGLAPVETLDQVTDWEVAQSIERDGGRIAYRFLGVTGEEEP</sequence>
<dbReference type="Proteomes" id="UP000571554">
    <property type="component" value="Unassembled WGS sequence"/>
</dbReference>
<dbReference type="AlphaFoldDB" id="A0A7W9TXJ1"/>
<evidence type="ECO:0000313" key="2">
    <source>
        <dbReference type="Proteomes" id="UP000571554"/>
    </source>
</evidence>
<proteinExistence type="predicted"/>
<gene>
    <name evidence="1" type="ORF">F4827_003077</name>
</gene>
<accession>A0A7W9TXJ1</accession>